<comment type="caution">
    <text evidence="2">The sequence shown here is derived from an EMBL/GenBank/DDBJ whole genome shotgun (WGS) entry which is preliminary data.</text>
</comment>
<evidence type="ECO:0000313" key="3">
    <source>
        <dbReference type="Proteomes" id="UP000729402"/>
    </source>
</evidence>
<reference evidence="2" key="2">
    <citation type="submission" date="2021-02" db="EMBL/GenBank/DDBJ databases">
        <authorList>
            <person name="Kimball J.A."/>
            <person name="Haas M.W."/>
            <person name="Macchietto M."/>
            <person name="Kono T."/>
            <person name="Duquette J."/>
            <person name="Shao M."/>
        </authorList>
    </citation>
    <scope>NUCLEOTIDE SEQUENCE</scope>
    <source>
        <tissue evidence="2">Fresh leaf tissue</tissue>
    </source>
</reference>
<keyword evidence="3" id="KW-1185">Reference proteome</keyword>
<feature type="region of interest" description="Disordered" evidence="1">
    <location>
        <begin position="9"/>
        <end position="30"/>
    </location>
</feature>
<accession>A0A8J5TI92</accession>
<organism evidence="2 3">
    <name type="scientific">Zizania palustris</name>
    <name type="common">Northern wild rice</name>
    <dbReference type="NCBI Taxonomy" id="103762"/>
    <lineage>
        <taxon>Eukaryota</taxon>
        <taxon>Viridiplantae</taxon>
        <taxon>Streptophyta</taxon>
        <taxon>Embryophyta</taxon>
        <taxon>Tracheophyta</taxon>
        <taxon>Spermatophyta</taxon>
        <taxon>Magnoliopsida</taxon>
        <taxon>Liliopsida</taxon>
        <taxon>Poales</taxon>
        <taxon>Poaceae</taxon>
        <taxon>BOP clade</taxon>
        <taxon>Oryzoideae</taxon>
        <taxon>Oryzeae</taxon>
        <taxon>Zizaniinae</taxon>
        <taxon>Zizania</taxon>
    </lineage>
</organism>
<dbReference type="Proteomes" id="UP000729402">
    <property type="component" value="Unassembled WGS sequence"/>
</dbReference>
<proteinExistence type="predicted"/>
<reference evidence="2" key="1">
    <citation type="journal article" date="2021" name="bioRxiv">
        <title>Whole Genome Assembly and Annotation of Northern Wild Rice, Zizania palustris L., Supports a Whole Genome Duplication in the Zizania Genus.</title>
        <authorList>
            <person name="Haas M."/>
            <person name="Kono T."/>
            <person name="Macchietto M."/>
            <person name="Millas R."/>
            <person name="McGilp L."/>
            <person name="Shao M."/>
            <person name="Duquette J."/>
            <person name="Hirsch C.N."/>
            <person name="Kimball J."/>
        </authorList>
    </citation>
    <scope>NUCLEOTIDE SEQUENCE</scope>
    <source>
        <tissue evidence="2">Fresh leaf tissue</tissue>
    </source>
</reference>
<sequence length="154" mass="16684">MCCVVRVERGGRGGGRGDDDDGSSNISSGDGKRVSFARSWGMQRWLSCGASSMRGVAEHCRGPSPGGGGLFLETCIHRRFPPRLRVAANGAAASSRARAPADYYFLLQSKEQGTYLSAHVTIRSTCDSSIRCCNYRSVISPSVVYRFSEHQIND</sequence>
<dbReference type="EMBL" id="JAAALK010000084">
    <property type="protein sequence ID" value="KAG8083709.1"/>
    <property type="molecule type" value="Genomic_DNA"/>
</dbReference>
<evidence type="ECO:0000313" key="2">
    <source>
        <dbReference type="EMBL" id="KAG8083709.1"/>
    </source>
</evidence>
<evidence type="ECO:0000256" key="1">
    <source>
        <dbReference type="SAM" id="MobiDB-lite"/>
    </source>
</evidence>
<name>A0A8J5TI92_ZIZPA</name>
<gene>
    <name evidence="2" type="ORF">GUJ93_ZPchr0016g2590</name>
</gene>
<dbReference type="AlphaFoldDB" id="A0A8J5TI92"/>
<protein>
    <submittedName>
        <fullName evidence="2">Uncharacterized protein</fullName>
    </submittedName>
</protein>